<reference evidence="1" key="1">
    <citation type="journal article" date="2019" name="bioRxiv">
        <title>The Genome of the Zebra Mussel, Dreissena polymorpha: A Resource for Invasive Species Research.</title>
        <authorList>
            <person name="McCartney M.A."/>
            <person name="Auch B."/>
            <person name="Kono T."/>
            <person name="Mallez S."/>
            <person name="Zhang Y."/>
            <person name="Obille A."/>
            <person name="Becker A."/>
            <person name="Abrahante J.E."/>
            <person name="Garbe J."/>
            <person name="Badalamenti J.P."/>
            <person name="Herman A."/>
            <person name="Mangelson H."/>
            <person name="Liachko I."/>
            <person name="Sullivan S."/>
            <person name="Sone E.D."/>
            <person name="Koren S."/>
            <person name="Silverstein K.A.T."/>
            <person name="Beckman K.B."/>
            <person name="Gohl D.M."/>
        </authorList>
    </citation>
    <scope>NUCLEOTIDE SEQUENCE</scope>
    <source>
        <strain evidence="1">Duluth1</strain>
        <tissue evidence="1">Whole animal</tissue>
    </source>
</reference>
<organism evidence="1 2">
    <name type="scientific">Dreissena polymorpha</name>
    <name type="common">Zebra mussel</name>
    <name type="synonym">Mytilus polymorpha</name>
    <dbReference type="NCBI Taxonomy" id="45954"/>
    <lineage>
        <taxon>Eukaryota</taxon>
        <taxon>Metazoa</taxon>
        <taxon>Spiralia</taxon>
        <taxon>Lophotrochozoa</taxon>
        <taxon>Mollusca</taxon>
        <taxon>Bivalvia</taxon>
        <taxon>Autobranchia</taxon>
        <taxon>Heteroconchia</taxon>
        <taxon>Euheterodonta</taxon>
        <taxon>Imparidentia</taxon>
        <taxon>Neoheterodontei</taxon>
        <taxon>Myida</taxon>
        <taxon>Dreissenoidea</taxon>
        <taxon>Dreissenidae</taxon>
        <taxon>Dreissena</taxon>
    </lineage>
</organism>
<protein>
    <submittedName>
        <fullName evidence="1">Uncharacterized protein</fullName>
    </submittedName>
</protein>
<sequence length="100" mass="11934">MHNKQRMTKYDGHSLHDDCGMKTDSRELTRKCLNIFHENWVINVASNMLTFLFIRSRDLVFDFSFTPMRHIIGTKRSTNCHENWNINVSRMFKGIVSYFT</sequence>
<dbReference type="Proteomes" id="UP000828390">
    <property type="component" value="Unassembled WGS sequence"/>
</dbReference>
<evidence type="ECO:0000313" key="2">
    <source>
        <dbReference type="Proteomes" id="UP000828390"/>
    </source>
</evidence>
<dbReference type="EMBL" id="JAIWYP010000004">
    <property type="protein sequence ID" value="KAH3839115.1"/>
    <property type="molecule type" value="Genomic_DNA"/>
</dbReference>
<evidence type="ECO:0000313" key="1">
    <source>
        <dbReference type="EMBL" id="KAH3839115.1"/>
    </source>
</evidence>
<dbReference type="AlphaFoldDB" id="A0A9D4QQZ8"/>
<gene>
    <name evidence="1" type="ORF">DPMN_112538</name>
</gene>
<accession>A0A9D4QQZ8</accession>
<comment type="caution">
    <text evidence="1">The sequence shown here is derived from an EMBL/GenBank/DDBJ whole genome shotgun (WGS) entry which is preliminary data.</text>
</comment>
<name>A0A9D4QQZ8_DREPO</name>
<reference evidence="1" key="2">
    <citation type="submission" date="2020-11" db="EMBL/GenBank/DDBJ databases">
        <authorList>
            <person name="McCartney M.A."/>
            <person name="Auch B."/>
            <person name="Kono T."/>
            <person name="Mallez S."/>
            <person name="Becker A."/>
            <person name="Gohl D.M."/>
            <person name="Silverstein K.A.T."/>
            <person name="Koren S."/>
            <person name="Bechman K.B."/>
            <person name="Herman A."/>
            <person name="Abrahante J.E."/>
            <person name="Garbe J."/>
        </authorList>
    </citation>
    <scope>NUCLEOTIDE SEQUENCE</scope>
    <source>
        <strain evidence="1">Duluth1</strain>
        <tissue evidence="1">Whole animal</tissue>
    </source>
</reference>
<keyword evidence="2" id="KW-1185">Reference proteome</keyword>
<proteinExistence type="predicted"/>